<feature type="binding site" evidence="5">
    <location>
        <position position="44"/>
    </location>
    <ligand>
        <name>ATP</name>
        <dbReference type="ChEBI" id="CHEBI:30616"/>
    </ligand>
</feature>
<proteinExistence type="predicted"/>
<dbReference type="CDD" id="cd14014">
    <property type="entry name" value="STKc_PknB_like"/>
    <property type="match status" value="1"/>
</dbReference>
<evidence type="ECO:0000256" key="1">
    <source>
        <dbReference type="ARBA" id="ARBA00022679"/>
    </source>
</evidence>
<dbReference type="PROSITE" id="PS00108">
    <property type="entry name" value="PROTEIN_KINASE_ST"/>
    <property type="match status" value="1"/>
</dbReference>
<evidence type="ECO:0000256" key="2">
    <source>
        <dbReference type="ARBA" id="ARBA00022741"/>
    </source>
</evidence>
<dbReference type="SUPFAM" id="SSF56112">
    <property type="entry name" value="Protein kinase-like (PK-like)"/>
    <property type="match status" value="1"/>
</dbReference>
<evidence type="ECO:0000256" key="4">
    <source>
        <dbReference type="ARBA" id="ARBA00022840"/>
    </source>
</evidence>
<feature type="transmembrane region" description="Helical" evidence="7">
    <location>
        <begin position="388"/>
        <end position="411"/>
    </location>
</feature>
<dbReference type="RefSeq" id="WP_345674851.1">
    <property type="nucleotide sequence ID" value="NZ_BAABHS010000005.1"/>
</dbReference>
<dbReference type="PROSITE" id="PS50011">
    <property type="entry name" value="PROTEIN_KINASE_DOM"/>
    <property type="match status" value="1"/>
</dbReference>
<dbReference type="InterPro" id="IPR008271">
    <property type="entry name" value="Ser/Thr_kinase_AS"/>
</dbReference>
<evidence type="ECO:0000313" key="10">
    <source>
        <dbReference type="Proteomes" id="UP001500466"/>
    </source>
</evidence>
<evidence type="ECO:0000313" key="9">
    <source>
        <dbReference type="EMBL" id="GAA4956595.1"/>
    </source>
</evidence>
<dbReference type="Gene3D" id="3.30.200.20">
    <property type="entry name" value="Phosphorylase Kinase, domain 1"/>
    <property type="match status" value="1"/>
</dbReference>
<dbReference type="SMART" id="SM00220">
    <property type="entry name" value="S_TKc"/>
    <property type="match status" value="1"/>
</dbReference>
<dbReference type="InterPro" id="IPR000719">
    <property type="entry name" value="Prot_kinase_dom"/>
</dbReference>
<feature type="region of interest" description="Disordered" evidence="6">
    <location>
        <begin position="290"/>
        <end position="314"/>
    </location>
</feature>
<name>A0ABP9GYL1_9ACTN</name>
<feature type="transmembrane region" description="Helical" evidence="7">
    <location>
        <begin position="364"/>
        <end position="382"/>
    </location>
</feature>
<keyword evidence="4 5" id="KW-0067">ATP-binding</keyword>
<protein>
    <recommendedName>
        <fullName evidence="8">Protein kinase domain-containing protein</fullName>
    </recommendedName>
</protein>
<gene>
    <name evidence="9" type="ORF">GCM10023205_18500</name>
</gene>
<dbReference type="InterPro" id="IPR017441">
    <property type="entry name" value="Protein_kinase_ATP_BS"/>
</dbReference>
<keyword evidence="10" id="KW-1185">Reference proteome</keyword>
<keyword evidence="1" id="KW-0808">Transferase</keyword>
<reference evidence="10" key="1">
    <citation type="journal article" date="2019" name="Int. J. Syst. Evol. Microbiol.">
        <title>The Global Catalogue of Microorganisms (GCM) 10K type strain sequencing project: providing services to taxonomists for standard genome sequencing and annotation.</title>
        <authorList>
            <consortium name="The Broad Institute Genomics Platform"/>
            <consortium name="The Broad Institute Genome Sequencing Center for Infectious Disease"/>
            <person name="Wu L."/>
            <person name="Ma J."/>
        </authorList>
    </citation>
    <scope>NUCLEOTIDE SEQUENCE [LARGE SCALE GENOMIC DNA]</scope>
    <source>
        <strain evidence="10">JCM 17986</strain>
    </source>
</reference>
<organism evidence="9 10">
    <name type="scientific">Yinghuangia aomiensis</name>
    <dbReference type="NCBI Taxonomy" id="676205"/>
    <lineage>
        <taxon>Bacteria</taxon>
        <taxon>Bacillati</taxon>
        <taxon>Actinomycetota</taxon>
        <taxon>Actinomycetes</taxon>
        <taxon>Kitasatosporales</taxon>
        <taxon>Streptomycetaceae</taxon>
        <taxon>Yinghuangia</taxon>
    </lineage>
</organism>
<feature type="compositionally biased region" description="Low complexity" evidence="6">
    <location>
        <begin position="298"/>
        <end position="307"/>
    </location>
</feature>
<keyword evidence="3" id="KW-0418">Kinase</keyword>
<dbReference type="PROSITE" id="PS00107">
    <property type="entry name" value="PROTEIN_KINASE_ATP"/>
    <property type="match status" value="1"/>
</dbReference>
<keyword evidence="2 5" id="KW-0547">Nucleotide-binding</keyword>
<keyword evidence="7" id="KW-0472">Membrane</keyword>
<feature type="domain" description="Protein kinase" evidence="8">
    <location>
        <begin position="16"/>
        <end position="271"/>
    </location>
</feature>
<evidence type="ECO:0000256" key="7">
    <source>
        <dbReference type="SAM" id="Phobius"/>
    </source>
</evidence>
<evidence type="ECO:0000256" key="3">
    <source>
        <dbReference type="ARBA" id="ARBA00022777"/>
    </source>
</evidence>
<dbReference type="InterPro" id="IPR011009">
    <property type="entry name" value="Kinase-like_dom_sf"/>
</dbReference>
<dbReference type="PANTHER" id="PTHR43289:SF34">
    <property type="entry name" value="SERINE_THREONINE-PROTEIN KINASE YBDM-RELATED"/>
    <property type="match status" value="1"/>
</dbReference>
<accession>A0ABP9GYL1</accession>
<keyword evidence="7" id="KW-0812">Transmembrane</keyword>
<dbReference type="Proteomes" id="UP001500466">
    <property type="component" value="Unassembled WGS sequence"/>
</dbReference>
<dbReference type="Gene3D" id="1.10.510.10">
    <property type="entry name" value="Transferase(Phosphotransferase) domain 1"/>
    <property type="match status" value="1"/>
</dbReference>
<evidence type="ECO:0000256" key="6">
    <source>
        <dbReference type="SAM" id="MobiDB-lite"/>
    </source>
</evidence>
<sequence>MAEALQPGDPAAIGPFRLTARLGAGGMGQVFLGESASGRRVAVKQVRPEIARDPGFRKRFRREVDLAMKAGGFWTAPVVAADPDAESPWVASQYVPGPALDEHIAAQGPMDEAAVRRLGAGLAEALDSFHRIGLVHRDLKPSNILLLDDGPRVIDFGISKAMEDGGGSALTSTGMVVGTPGFMSPEQALGAAVGPASDIFSLASVLVFAATGEPPFGHGASHALLFRVVHAPPRLDGVPPGLVTTLDKCLSKASEGRPSAHEVGAMLTETAAPAAGRPAAEVDAGGIPFDVRAPSPAPESAPTAPNPRAAGAPAQGTYIAPARRVPPPPPAVAPRIPVTPSAVHEFAVQDGGPAVFRRRIRKSALWTALITAVLCTSTALIGQLLAGVFLSVIAILVGFLPRLVGALPLLVRSSLRIDARVLQMRLGGTAFTVTWQDVALVSVSRTGNTLRLVVVLHSDAKRPVPAPLRRPGADDDREAEFLLISWNDQAVTSRAARLHATLAAAAGPAYRPPVRG</sequence>
<comment type="caution">
    <text evidence="9">The sequence shown here is derived from an EMBL/GenBank/DDBJ whole genome shotgun (WGS) entry which is preliminary data.</text>
</comment>
<dbReference type="PANTHER" id="PTHR43289">
    <property type="entry name" value="MITOGEN-ACTIVATED PROTEIN KINASE KINASE KINASE 20-RELATED"/>
    <property type="match status" value="1"/>
</dbReference>
<keyword evidence="7" id="KW-1133">Transmembrane helix</keyword>
<evidence type="ECO:0000256" key="5">
    <source>
        <dbReference type="PROSITE-ProRule" id="PRU10141"/>
    </source>
</evidence>
<dbReference type="Pfam" id="PF00069">
    <property type="entry name" value="Pkinase"/>
    <property type="match status" value="1"/>
</dbReference>
<dbReference type="EMBL" id="BAABHS010000005">
    <property type="protein sequence ID" value="GAA4956595.1"/>
    <property type="molecule type" value="Genomic_DNA"/>
</dbReference>
<evidence type="ECO:0000259" key="8">
    <source>
        <dbReference type="PROSITE" id="PS50011"/>
    </source>
</evidence>